<evidence type="ECO:0000256" key="1">
    <source>
        <dbReference type="ARBA" id="ARBA00022723"/>
    </source>
</evidence>
<dbReference type="SUPFAM" id="SSF53659">
    <property type="entry name" value="Isocitrate/Isopropylmalate dehydrogenase-like"/>
    <property type="match status" value="1"/>
</dbReference>
<dbReference type="InterPro" id="IPR005255">
    <property type="entry name" value="PdxA_fam"/>
</dbReference>
<dbReference type="PANTHER" id="PTHR30004:SF6">
    <property type="entry name" value="D-THREONATE 4-PHOSPHATE DEHYDROGENASE"/>
    <property type="match status" value="1"/>
</dbReference>
<dbReference type="GO" id="GO:0046872">
    <property type="term" value="F:metal ion binding"/>
    <property type="evidence" value="ECO:0007669"/>
    <property type="project" value="UniProtKB-KW"/>
</dbReference>
<dbReference type="Pfam" id="PF04166">
    <property type="entry name" value="PdxA"/>
    <property type="match status" value="1"/>
</dbReference>
<evidence type="ECO:0000256" key="3">
    <source>
        <dbReference type="ARBA" id="ARBA00023027"/>
    </source>
</evidence>
<protein>
    <submittedName>
        <fullName evidence="4">4-hydroxythreonine-4-phosphate dehydrogenase PdxA</fullName>
        <ecNumber evidence="4">1.1.1.262</ecNumber>
    </submittedName>
</protein>
<organism evidence="4 5">
    <name type="scientific">candidate division TA06 bacterium</name>
    <dbReference type="NCBI Taxonomy" id="2250710"/>
    <lineage>
        <taxon>Bacteria</taxon>
        <taxon>Bacteria division TA06</taxon>
    </lineage>
</organism>
<name>A0A933MIV8_UNCT6</name>
<keyword evidence="2 4" id="KW-0560">Oxidoreductase</keyword>
<dbReference type="Gene3D" id="3.40.718.10">
    <property type="entry name" value="Isopropylmalate Dehydrogenase"/>
    <property type="match status" value="1"/>
</dbReference>
<reference evidence="4" key="1">
    <citation type="submission" date="2020-07" db="EMBL/GenBank/DDBJ databases">
        <title>Huge and variable diversity of episymbiotic CPR bacteria and DPANN archaea in groundwater ecosystems.</title>
        <authorList>
            <person name="He C.Y."/>
            <person name="Keren R."/>
            <person name="Whittaker M."/>
            <person name="Farag I.F."/>
            <person name="Doudna J."/>
            <person name="Cate J.H.D."/>
            <person name="Banfield J.F."/>
        </authorList>
    </citation>
    <scope>NUCLEOTIDE SEQUENCE</scope>
    <source>
        <strain evidence="4">NC_groundwater_1520_Pr4_B-0.1um_53_5</strain>
    </source>
</reference>
<dbReference type="AlphaFoldDB" id="A0A933MIV8"/>
<dbReference type="EMBL" id="JACQXR010000027">
    <property type="protein sequence ID" value="MBI4726034.1"/>
    <property type="molecule type" value="Genomic_DNA"/>
</dbReference>
<dbReference type="EC" id="1.1.1.262" evidence="4"/>
<evidence type="ECO:0000313" key="4">
    <source>
        <dbReference type="EMBL" id="MBI4726034.1"/>
    </source>
</evidence>
<evidence type="ECO:0000313" key="5">
    <source>
        <dbReference type="Proteomes" id="UP000736328"/>
    </source>
</evidence>
<dbReference type="GO" id="GO:0050570">
    <property type="term" value="F:4-hydroxythreonine-4-phosphate dehydrogenase activity"/>
    <property type="evidence" value="ECO:0007669"/>
    <property type="project" value="UniProtKB-EC"/>
</dbReference>
<sequence length="312" mass="32991">MKSFIAITMGDPAGIGPEIALKAAADREIIKHCRPVLVGSQDIWEQAAKAAGIKIAGLEIHDIYCKKFLPTPGKPSAQSGGIAARSIIAGALLALDNQVSALATAPISKLALRQAGYKQPGHTELLAEICGVKNFGMMFASGNIKVTLATIHQPYSQVPKTLTVAVIREKIELTQKALKNWWGIKNPRIGVLGLNPHAGEAGLFGSEEKRVILPAVRSFQRSGCAVSGPWSSELGFNLIRQGKLDALIAMYHDQGLLPLKVLGGAINITLGLPILRTSPDHGTALDIAWQNKADSGPMKKALLLAAVLGAKS</sequence>
<evidence type="ECO:0000256" key="2">
    <source>
        <dbReference type="ARBA" id="ARBA00023002"/>
    </source>
</evidence>
<gene>
    <name evidence="4" type="primary">pdxA</name>
    <name evidence="4" type="ORF">HY768_02215</name>
</gene>
<keyword evidence="3" id="KW-0520">NAD</keyword>
<proteinExistence type="predicted"/>
<accession>A0A933MIV8</accession>
<dbReference type="GO" id="GO:0051287">
    <property type="term" value="F:NAD binding"/>
    <property type="evidence" value="ECO:0007669"/>
    <property type="project" value="InterPro"/>
</dbReference>
<dbReference type="NCBIfam" id="TIGR00557">
    <property type="entry name" value="pdxA"/>
    <property type="match status" value="1"/>
</dbReference>
<dbReference type="Proteomes" id="UP000736328">
    <property type="component" value="Unassembled WGS sequence"/>
</dbReference>
<dbReference type="PANTHER" id="PTHR30004">
    <property type="entry name" value="4-HYDROXYTHREONINE-4-PHOSPHATE DEHYDROGENASE"/>
    <property type="match status" value="1"/>
</dbReference>
<keyword evidence="1" id="KW-0479">Metal-binding</keyword>
<comment type="caution">
    <text evidence="4">The sequence shown here is derived from an EMBL/GenBank/DDBJ whole genome shotgun (WGS) entry which is preliminary data.</text>
</comment>